<evidence type="ECO:0000313" key="1">
    <source>
        <dbReference type="EMBL" id="AQT28757.1"/>
    </source>
</evidence>
<name>A0A1S6L3K5_9CAUD</name>
<dbReference type="Proteomes" id="UP000221250">
    <property type="component" value="Segment"/>
</dbReference>
<dbReference type="EMBL" id="KY448244">
    <property type="protein sequence ID" value="AQT28757.1"/>
    <property type="molecule type" value="Genomic_DNA"/>
</dbReference>
<keyword evidence="2" id="KW-1185">Reference proteome</keyword>
<reference evidence="1 2" key="1">
    <citation type="submission" date="2017-01" db="EMBL/GenBank/DDBJ databases">
        <authorList>
            <person name="Mah S.A."/>
            <person name="Swanson W.J."/>
            <person name="Moy G.W."/>
            <person name="Vacquier V.D."/>
        </authorList>
    </citation>
    <scope>NUCLEOTIDE SEQUENCE [LARGE SCALE GENOMIC DNA]</scope>
</reference>
<sequence length="117" mass="13281">MSKLPPARTLQRSVGQKKAANKTKVVYVEDLRDFDAMITTLRLALVNEPKMSNKRFAQIVKQMINGGQYGTSKEVLETLGILYLARNPLKYFHSLNEIALREDANAKEVVIENDDEE</sequence>
<protein>
    <submittedName>
        <fullName evidence="1">Uncharacterized protein</fullName>
    </submittedName>
</protein>
<evidence type="ECO:0000313" key="2">
    <source>
        <dbReference type="Proteomes" id="UP000221250"/>
    </source>
</evidence>
<organism evidence="1 2">
    <name type="scientific">Erwinia phage vB_EamM_Yoloswag</name>
    <dbReference type="NCBI Taxonomy" id="1958956"/>
    <lineage>
        <taxon>Viruses</taxon>
        <taxon>Duplodnaviria</taxon>
        <taxon>Heunggongvirae</taxon>
        <taxon>Uroviricota</taxon>
        <taxon>Caudoviricetes</taxon>
        <taxon>Yoloswagvirus</taxon>
        <taxon>Yoloswagvirus yoloswag</taxon>
    </lineage>
</organism>
<accession>A0A1S6L3K5</accession>
<proteinExistence type="predicted"/>
<gene>
    <name evidence="1" type="ORF">YOLOSWAG_286</name>
</gene>